<dbReference type="PANTHER" id="PTHR10151">
    <property type="entry name" value="ECTONUCLEOTIDE PYROPHOSPHATASE/PHOSPHODIESTERASE"/>
    <property type="match status" value="1"/>
</dbReference>
<dbReference type="SUPFAM" id="SSF53649">
    <property type="entry name" value="Alkaline phosphatase-like"/>
    <property type="match status" value="1"/>
</dbReference>
<dbReference type="Gene3D" id="3.40.720.10">
    <property type="entry name" value="Alkaline Phosphatase, subunit A"/>
    <property type="match status" value="1"/>
</dbReference>
<dbReference type="RefSeq" id="WP_116973700.1">
    <property type="nucleotide sequence ID" value="NZ_QPMM01000001.1"/>
</dbReference>
<dbReference type="Proteomes" id="UP000260644">
    <property type="component" value="Unassembled WGS sequence"/>
</dbReference>
<keyword evidence="1" id="KW-0732">Signal</keyword>
<protein>
    <submittedName>
        <fullName evidence="2">Alkaline phosphatase family protein</fullName>
    </submittedName>
</protein>
<sequence>MKQLLLATCLLFATLVQAQSGKSKVLFIIADGIPADVIEAQPVPHLKSIAKAGGYCRAYVGGDKDSYSRTPTISAVGYNSLLTSTWVNKHNVWDNEITDPNYSYPTIFKLYKDTYPNGKTAIFSTWLDNRTKLVGDGLPQTKGLKIDYAVDGLEHDTARFPHDKESWYIHQIDEVVAKAAADYVKTEGPDMTWVYLEYTDDMGHRYGTGERLDTAVRMLDDMVGNIWAAIEYRQKQFKEDWQIYITTDHGRDGNKGHNHGGQSDRERSTWIITNAKGLNSYFKSSVPGIVDIFPSITRFMKIRVPQPVNRELDGVALTGAVSISNPAASISDNKIELSWKAWEKKGKVKVYAAISNNFKQGGTDEYKLLGEVPVGAERANFDVKNMTSGFYKIVLEAPNNTVNRWIVLK</sequence>
<accession>A0A3E1YGJ7</accession>
<feature type="chain" id="PRO_5017791235" evidence="1">
    <location>
        <begin position="19"/>
        <end position="409"/>
    </location>
</feature>
<proteinExistence type="predicted"/>
<name>A0A3E1YGJ7_9BACT</name>
<dbReference type="PANTHER" id="PTHR10151:SF120">
    <property type="entry name" value="BIS(5'-ADENOSYL)-TRIPHOSPHATASE"/>
    <property type="match status" value="1"/>
</dbReference>
<organism evidence="2 3">
    <name type="scientific">Chitinophaga silvatica</name>
    <dbReference type="NCBI Taxonomy" id="2282649"/>
    <lineage>
        <taxon>Bacteria</taxon>
        <taxon>Pseudomonadati</taxon>
        <taxon>Bacteroidota</taxon>
        <taxon>Chitinophagia</taxon>
        <taxon>Chitinophagales</taxon>
        <taxon>Chitinophagaceae</taxon>
        <taxon>Chitinophaga</taxon>
    </lineage>
</organism>
<dbReference type="GO" id="GO:0016787">
    <property type="term" value="F:hydrolase activity"/>
    <property type="evidence" value="ECO:0007669"/>
    <property type="project" value="UniProtKB-ARBA"/>
</dbReference>
<evidence type="ECO:0000313" key="2">
    <source>
        <dbReference type="EMBL" id="RFS26509.1"/>
    </source>
</evidence>
<dbReference type="InterPro" id="IPR002591">
    <property type="entry name" value="Phosphodiest/P_Trfase"/>
</dbReference>
<gene>
    <name evidence="2" type="ORF">DVR12_01605</name>
</gene>
<reference evidence="2 3" key="1">
    <citation type="submission" date="2018-07" db="EMBL/GenBank/DDBJ databases">
        <title>Chitinophaga K2CV101002-2 sp. nov., isolated from a monsoon evergreen broad-leaved forest soil.</title>
        <authorList>
            <person name="Lv Y."/>
        </authorList>
    </citation>
    <scope>NUCLEOTIDE SEQUENCE [LARGE SCALE GENOMIC DNA]</scope>
    <source>
        <strain evidence="2 3">GDMCC 1.1288</strain>
    </source>
</reference>
<keyword evidence="3" id="KW-1185">Reference proteome</keyword>
<comment type="caution">
    <text evidence="2">The sequence shown here is derived from an EMBL/GenBank/DDBJ whole genome shotgun (WGS) entry which is preliminary data.</text>
</comment>
<dbReference type="EMBL" id="QPMM01000001">
    <property type="protein sequence ID" value="RFS26509.1"/>
    <property type="molecule type" value="Genomic_DNA"/>
</dbReference>
<evidence type="ECO:0000313" key="3">
    <source>
        <dbReference type="Proteomes" id="UP000260644"/>
    </source>
</evidence>
<dbReference type="OrthoDB" id="279982at2"/>
<dbReference type="AlphaFoldDB" id="A0A3E1YGJ7"/>
<dbReference type="Pfam" id="PF01663">
    <property type="entry name" value="Phosphodiest"/>
    <property type="match status" value="1"/>
</dbReference>
<evidence type="ECO:0000256" key="1">
    <source>
        <dbReference type="SAM" id="SignalP"/>
    </source>
</evidence>
<dbReference type="InterPro" id="IPR017850">
    <property type="entry name" value="Alkaline_phosphatase_core_sf"/>
</dbReference>
<feature type="signal peptide" evidence="1">
    <location>
        <begin position="1"/>
        <end position="18"/>
    </location>
</feature>